<evidence type="ECO:0000313" key="2">
    <source>
        <dbReference type="Proteomes" id="UP001549145"/>
    </source>
</evidence>
<proteinExistence type="predicted"/>
<dbReference type="EMBL" id="JBEPMM010000004">
    <property type="protein sequence ID" value="MET3692321.1"/>
    <property type="molecule type" value="Genomic_DNA"/>
</dbReference>
<keyword evidence="2" id="KW-1185">Reference proteome</keyword>
<gene>
    <name evidence="1" type="ORF">ABID43_001857</name>
</gene>
<protein>
    <submittedName>
        <fullName evidence="1">Uncharacterized protein</fullName>
    </submittedName>
</protein>
<comment type="caution">
    <text evidence="1">The sequence shown here is derived from an EMBL/GenBank/DDBJ whole genome shotgun (WGS) entry which is preliminary data.</text>
</comment>
<organism evidence="1 2">
    <name type="scientific">Methylobacterium goesingense</name>
    <dbReference type="NCBI Taxonomy" id="243690"/>
    <lineage>
        <taxon>Bacteria</taxon>
        <taxon>Pseudomonadati</taxon>
        <taxon>Pseudomonadota</taxon>
        <taxon>Alphaproteobacteria</taxon>
        <taxon>Hyphomicrobiales</taxon>
        <taxon>Methylobacteriaceae</taxon>
        <taxon>Methylobacterium</taxon>
    </lineage>
</organism>
<dbReference type="Proteomes" id="UP001549145">
    <property type="component" value="Unassembled WGS sequence"/>
</dbReference>
<name>A0ABV2L3B8_9HYPH</name>
<evidence type="ECO:0000313" key="1">
    <source>
        <dbReference type="EMBL" id="MET3692321.1"/>
    </source>
</evidence>
<sequence length="102" mass="11630">MALNFLRKRSAATDRKPLLRYFDEAYYLREHPEIADHELSPVEHYLMIGYKDGYDPGPEFSTNGYLNANPDIIGSKQNPLIHFLQNGMAEGRTGWEKNEAGG</sequence>
<dbReference type="RefSeq" id="WP_354465620.1">
    <property type="nucleotide sequence ID" value="NZ_JBEPMM010000004.1"/>
</dbReference>
<reference evidence="1 2" key="1">
    <citation type="submission" date="2024-06" db="EMBL/GenBank/DDBJ databases">
        <title>Genomic Encyclopedia of Type Strains, Phase IV (KMG-IV): sequencing the most valuable type-strain genomes for metagenomic binning, comparative biology and taxonomic classification.</title>
        <authorList>
            <person name="Goeker M."/>
        </authorList>
    </citation>
    <scope>NUCLEOTIDE SEQUENCE [LARGE SCALE GENOMIC DNA]</scope>
    <source>
        <strain evidence="1 2">DSM 21331</strain>
    </source>
</reference>
<accession>A0ABV2L3B8</accession>